<feature type="signal peptide" evidence="5">
    <location>
        <begin position="1"/>
        <end position="26"/>
    </location>
</feature>
<evidence type="ECO:0000256" key="1">
    <source>
        <dbReference type="ARBA" id="ARBA00007074"/>
    </source>
</evidence>
<evidence type="ECO:0000256" key="5">
    <source>
        <dbReference type="SAM" id="SignalP"/>
    </source>
</evidence>
<dbReference type="PANTHER" id="PTHR47053">
    <property type="entry name" value="MUREIN DD-ENDOPEPTIDASE MEPH-RELATED"/>
    <property type="match status" value="1"/>
</dbReference>
<evidence type="ECO:0000256" key="4">
    <source>
        <dbReference type="ARBA" id="ARBA00022807"/>
    </source>
</evidence>
<keyword evidence="3" id="KW-0378">Hydrolase</keyword>
<keyword evidence="5" id="KW-0732">Signal</keyword>
<organism evidence="7 8">
    <name type="scientific">Candidatus Scatomorpha intestinavium</name>
    <dbReference type="NCBI Taxonomy" id="2840922"/>
    <lineage>
        <taxon>Bacteria</taxon>
        <taxon>Bacillati</taxon>
        <taxon>Bacillota</taxon>
        <taxon>Clostridia</taxon>
        <taxon>Eubacteriales</taxon>
        <taxon>Candidatus Scatomorpha</taxon>
    </lineage>
</organism>
<comment type="similarity">
    <text evidence="1">Belongs to the peptidase C40 family.</text>
</comment>
<dbReference type="GO" id="GO:0006508">
    <property type="term" value="P:proteolysis"/>
    <property type="evidence" value="ECO:0007669"/>
    <property type="project" value="UniProtKB-KW"/>
</dbReference>
<dbReference type="InterPro" id="IPR000064">
    <property type="entry name" value="NLP_P60_dom"/>
</dbReference>
<dbReference type="Gene3D" id="3.90.1720.10">
    <property type="entry name" value="endopeptidase domain like (from Nostoc punctiforme)"/>
    <property type="match status" value="1"/>
</dbReference>
<dbReference type="Proteomes" id="UP000824262">
    <property type="component" value="Unassembled WGS sequence"/>
</dbReference>
<dbReference type="InterPro" id="IPR051202">
    <property type="entry name" value="Peptidase_C40"/>
</dbReference>
<name>A0A9D1CTL6_9FIRM</name>
<dbReference type="InterPro" id="IPR038765">
    <property type="entry name" value="Papain-like_cys_pep_sf"/>
</dbReference>
<accession>A0A9D1CTL6</accession>
<sequence length="410" mass="45685">MAFRQSIPAIVCAAVLTLGISGHGAAATGSGRASGGEAAALEYTELVEETSTEGSAPAVEAEEQEAYVESAADTDEELSGEHSRTVLRPAYYTASDEDLLSAEAQYSALEAELQFKADNYELLNPGYDEYVYELDDVEHDPYELLSLLSAYLNGYWTLSSAQDAIEDIFESQYTLTETVTEETRYETMTETRTETDAETGKTVIYVERVEAEYTVSVCTVTLEARDMKCLPAEMLTRSQLAEYASYMSILGGAEELFPDSEYQKYVTDTYADYDYDVPEEYLEDESFAAVLAEAERYLGYPYVWGGSYPDTSFDCSGFVWNAFTAAGYEFERTDAQGLYSLCEEVSEDELRPGDLVFFTGTYETDSTVTHVGIYVGDNMMLHAGDPIQYTSLDTEYWQNHLYAFGRLVQD</sequence>
<reference evidence="7" key="2">
    <citation type="journal article" date="2021" name="PeerJ">
        <title>Extensive microbial diversity within the chicken gut microbiome revealed by metagenomics and culture.</title>
        <authorList>
            <person name="Gilroy R."/>
            <person name="Ravi A."/>
            <person name="Getino M."/>
            <person name="Pursley I."/>
            <person name="Horton D.L."/>
            <person name="Alikhan N.F."/>
            <person name="Baker D."/>
            <person name="Gharbi K."/>
            <person name="Hall N."/>
            <person name="Watson M."/>
            <person name="Adriaenssens E.M."/>
            <person name="Foster-Nyarko E."/>
            <person name="Jarju S."/>
            <person name="Secka A."/>
            <person name="Antonio M."/>
            <person name="Oren A."/>
            <person name="Chaudhuri R.R."/>
            <person name="La Ragione R."/>
            <person name="Hildebrand F."/>
            <person name="Pallen M.J."/>
        </authorList>
    </citation>
    <scope>NUCLEOTIDE SEQUENCE</scope>
    <source>
        <strain evidence="7">ChiBcolR7-354</strain>
    </source>
</reference>
<dbReference type="Pfam" id="PF00877">
    <property type="entry name" value="NLPC_P60"/>
    <property type="match status" value="1"/>
</dbReference>
<dbReference type="EMBL" id="DVGA01000046">
    <property type="protein sequence ID" value="HIQ78530.1"/>
    <property type="molecule type" value="Genomic_DNA"/>
</dbReference>
<evidence type="ECO:0000259" key="6">
    <source>
        <dbReference type="PROSITE" id="PS51935"/>
    </source>
</evidence>
<keyword evidence="2" id="KW-0645">Protease</keyword>
<evidence type="ECO:0000256" key="3">
    <source>
        <dbReference type="ARBA" id="ARBA00022801"/>
    </source>
</evidence>
<evidence type="ECO:0000256" key="2">
    <source>
        <dbReference type="ARBA" id="ARBA00022670"/>
    </source>
</evidence>
<keyword evidence="4" id="KW-0788">Thiol protease</keyword>
<dbReference type="PROSITE" id="PS51935">
    <property type="entry name" value="NLPC_P60"/>
    <property type="match status" value="1"/>
</dbReference>
<dbReference type="SUPFAM" id="SSF54001">
    <property type="entry name" value="Cysteine proteinases"/>
    <property type="match status" value="1"/>
</dbReference>
<gene>
    <name evidence="7" type="ORF">IAB77_04660</name>
</gene>
<dbReference type="GO" id="GO:0008234">
    <property type="term" value="F:cysteine-type peptidase activity"/>
    <property type="evidence" value="ECO:0007669"/>
    <property type="project" value="UniProtKB-KW"/>
</dbReference>
<dbReference type="NCBIfam" id="NF045974">
    <property type="entry name" value="conju_CD1108"/>
    <property type="match status" value="1"/>
</dbReference>
<reference evidence="7" key="1">
    <citation type="submission" date="2020-10" db="EMBL/GenBank/DDBJ databases">
        <authorList>
            <person name="Gilroy R."/>
        </authorList>
    </citation>
    <scope>NUCLEOTIDE SEQUENCE</scope>
    <source>
        <strain evidence="7">ChiBcolR7-354</strain>
    </source>
</reference>
<proteinExistence type="inferred from homology"/>
<evidence type="ECO:0000313" key="7">
    <source>
        <dbReference type="EMBL" id="HIQ78530.1"/>
    </source>
</evidence>
<feature type="domain" description="NlpC/P60" evidence="6">
    <location>
        <begin position="284"/>
        <end position="408"/>
    </location>
</feature>
<protein>
    <submittedName>
        <fullName evidence="7">C40 family peptidase</fullName>
    </submittedName>
</protein>
<feature type="chain" id="PRO_5038608087" evidence="5">
    <location>
        <begin position="27"/>
        <end position="410"/>
    </location>
</feature>
<dbReference type="AlphaFoldDB" id="A0A9D1CTL6"/>
<evidence type="ECO:0000313" key="8">
    <source>
        <dbReference type="Proteomes" id="UP000824262"/>
    </source>
</evidence>
<comment type="caution">
    <text evidence="7">The sequence shown here is derived from an EMBL/GenBank/DDBJ whole genome shotgun (WGS) entry which is preliminary data.</text>
</comment>
<dbReference type="PANTHER" id="PTHR47053:SF5">
    <property type="entry name" value="BIFUNCTIONAL MURAMIDASE_DL-ENDOPEPTIDASE CWLT"/>
    <property type="match status" value="1"/>
</dbReference>